<dbReference type="Pfam" id="PF00176">
    <property type="entry name" value="SNF2-rel_dom"/>
    <property type="match status" value="1"/>
</dbReference>
<feature type="non-terminal residue" evidence="4">
    <location>
        <position position="1"/>
    </location>
</feature>
<dbReference type="GO" id="GO:0004386">
    <property type="term" value="F:helicase activity"/>
    <property type="evidence" value="ECO:0007669"/>
    <property type="project" value="UniProtKB-KW"/>
</dbReference>
<feature type="domain" description="Helicase C-terminal" evidence="3">
    <location>
        <begin position="386"/>
        <end position="548"/>
    </location>
</feature>
<dbReference type="InterPro" id="IPR000330">
    <property type="entry name" value="SNF2_N"/>
</dbReference>
<evidence type="ECO:0000313" key="5">
    <source>
        <dbReference type="Proteomes" id="UP001196980"/>
    </source>
</evidence>
<dbReference type="EMBL" id="JABXWD010000007">
    <property type="protein sequence ID" value="MBV6340124.1"/>
    <property type="molecule type" value="Genomic_DNA"/>
</dbReference>
<keyword evidence="4" id="KW-0547">Nucleotide-binding</keyword>
<reference evidence="4 5" key="1">
    <citation type="journal article" date="2020" name="J Geophys Res Biogeosci">
        <title>Magnetotaxis as an Adaptation to Enable Bacterial Shuttling of Microbial Sulfur and Sulfur Cycling Across Aquatic Oxic#Anoxic Interfaces.</title>
        <authorList>
            <person name="Li J."/>
            <person name="Liu P."/>
            <person name="Wang J."/>
            <person name="Roberts A.P."/>
            <person name="Pan Y."/>
        </authorList>
    </citation>
    <scope>NUCLEOTIDE SEQUENCE [LARGE SCALE GENOMIC DNA]</scope>
    <source>
        <strain evidence="4 5">MYR-1_YQ</strain>
    </source>
</reference>
<dbReference type="InterPro" id="IPR014001">
    <property type="entry name" value="Helicase_ATP-bd"/>
</dbReference>
<evidence type="ECO:0000259" key="2">
    <source>
        <dbReference type="PROSITE" id="PS51192"/>
    </source>
</evidence>
<dbReference type="PANTHER" id="PTHR45766">
    <property type="entry name" value="DNA ANNEALING HELICASE AND ENDONUCLEASE ZRANB3 FAMILY MEMBER"/>
    <property type="match status" value="1"/>
</dbReference>
<protein>
    <submittedName>
        <fullName evidence="4">DEAD/DEAH box helicase</fullName>
    </submittedName>
</protein>
<keyword evidence="4" id="KW-0067">ATP-binding</keyword>
<dbReference type="PANTHER" id="PTHR45766:SF6">
    <property type="entry name" value="SWI_SNF-RELATED MATRIX-ASSOCIATED ACTIN-DEPENDENT REGULATOR OF CHROMATIN SUBFAMILY A-LIKE PROTEIN 1"/>
    <property type="match status" value="1"/>
</dbReference>
<evidence type="ECO:0000313" key="4">
    <source>
        <dbReference type="EMBL" id="MBV6340124.1"/>
    </source>
</evidence>
<proteinExistence type="predicted"/>
<dbReference type="SMART" id="SM00490">
    <property type="entry name" value="HELICc"/>
    <property type="match status" value="1"/>
</dbReference>
<dbReference type="CDD" id="cd18793">
    <property type="entry name" value="SF2_C_SNF"/>
    <property type="match status" value="1"/>
</dbReference>
<evidence type="ECO:0000256" key="1">
    <source>
        <dbReference type="ARBA" id="ARBA00022801"/>
    </source>
</evidence>
<dbReference type="SMART" id="SM00487">
    <property type="entry name" value="DEXDc"/>
    <property type="match status" value="1"/>
</dbReference>
<evidence type="ECO:0000259" key="3">
    <source>
        <dbReference type="PROSITE" id="PS51194"/>
    </source>
</evidence>
<dbReference type="PROSITE" id="PS51194">
    <property type="entry name" value="HELICASE_CTER"/>
    <property type="match status" value="1"/>
</dbReference>
<dbReference type="PROSITE" id="PS51192">
    <property type="entry name" value="HELICASE_ATP_BIND_1"/>
    <property type="match status" value="1"/>
</dbReference>
<keyword evidence="1" id="KW-0378">Hydrolase</keyword>
<dbReference type="Proteomes" id="UP001196980">
    <property type="component" value="Unassembled WGS sequence"/>
</dbReference>
<organism evidence="4 5">
    <name type="scientific">Candidatus Magnetobacterium casense</name>
    <dbReference type="NCBI Taxonomy" id="1455061"/>
    <lineage>
        <taxon>Bacteria</taxon>
        <taxon>Pseudomonadati</taxon>
        <taxon>Nitrospirota</taxon>
        <taxon>Thermodesulfovibrionia</taxon>
        <taxon>Thermodesulfovibrionales</taxon>
        <taxon>Candidatus Magnetobacteriaceae</taxon>
        <taxon>Candidatus Magnetobacterium</taxon>
    </lineage>
</organism>
<gene>
    <name evidence="4" type="ORF">HWQ67_00865</name>
</gene>
<comment type="caution">
    <text evidence="4">The sequence shown here is derived from an EMBL/GenBank/DDBJ whole genome shotgun (WGS) entry which is preliminary data.</text>
</comment>
<keyword evidence="5" id="KW-1185">Reference proteome</keyword>
<feature type="domain" description="Helicase ATP-binding" evidence="2">
    <location>
        <begin position="111"/>
        <end position="265"/>
    </location>
</feature>
<dbReference type="Pfam" id="PF00271">
    <property type="entry name" value="Helicase_C"/>
    <property type="match status" value="1"/>
</dbReference>
<dbReference type="RefSeq" id="WP_218250745.1">
    <property type="nucleotide sequence ID" value="NZ_JABXWD010000007.1"/>
</dbReference>
<keyword evidence="4" id="KW-0347">Helicase</keyword>
<name>A0ABS6RU29_9BACT</name>
<sequence length="556" mass="63931">DFAFYFTYSPETLEYCRELKKTYGNRQMGFIADKKCWGFNNAIIGVRLKDRFPEIIMDENSTIALAKARGEKILEERMRDRAEQLKNSPDSNIKIPGLKMDLYPYQKVGVEFFVNNRGRAILADTMGLGKTAMALAYCVYEKLNQILVICPASVKYSWENEVKKWTKLTPLVITSDMDDSDISASTAQVFIINYDILKKFSCLRRLRWDCLICDEFHYIKNSSAIRTKLTKAIAQPIPRLLLLSGTPLLSRPIELFNGLNLMDGFTWHNWFEFTTRYCAGHFGRFGYDARGASRVDELRERIKHYFLRRCKEDVLPDLPPKRFIDLPVELSEKSREEYDMAQNDFVEYLRDKKKKRDPEIAKVLQAEVLVKLNALRLITSAGKVEYAVELINNIIDGGEKVIVFSVYNEPLDYLKECFGDQAVLLTGKTPIEERPKIIDAFQKNPKIKIFLGGTKSAGIGITLTAASSVVFLDYSWVPADHAQAADRAHRIGQKAESVTIYQLYARDTIDHYMRDLLAKKQKIFDKIVEGQATEQERHTIIADLTSLMEKRYEKNA</sequence>
<dbReference type="InterPro" id="IPR049730">
    <property type="entry name" value="SNF2/RAD54-like_C"/>
</dbReference>
<dbReference type="InterPro" id="IPR001650">
    <property type="entry name" value="Helicase_C-like"/>
</dbReference>
<accession>A0ABS6RU29</accession>